<dbReference type="STRING" id="7897.ENSLACP00000018089"/>
<dbReference type="PANTHER" id="PTHR23302:SF39">
    <property type="entry name" value="TRANSMEMBRANE CHANNEL-LIKE PROTEIN 8"/>
    <property type="match status" value="1"/>
</dbReference>
<keyword evidence="9" id="KW-1185">Reference proteome</keyword>
<feature type="transmembrane region" description="Helical" evidence="6">
    <location>
        <begin position="429"/>
        <end position="451"/>
    </location>
</feature>
<feature type="transmembrane region" description="Helical" evidence="6">
    <location>
        <begin position="387"/>
        <end position="408"/>
    </location>
</feature>
<dbReference type="GO" id="GO:0008381">
    <property type="term" value="F:mechanosensitive monoatomic ion channel activity"/>
    <property type="evidence" value="ECO:0007669"/>
    <property type="project" value="TreeGrafter"/>
</dbReference>
<dbReference type="Pfam" id="PF07810">
    <property type="entry name" value="TMC"/>
    <property type="match status" value="1"/>
</dbReference>
<evidence type="ECO:0000256" key="1">
    <source>
        <dbReference type="ARBA" id="ARBA00004141"/>
    </source>
</evidence>
<dbReference type="OMA" id="NITLMRI"/>
<dbReference type="eggNOG" id="ENOG502QPM8">
    <property type="taxonomic scope" value="Eukaryota"/>
</dbReference>
<dbReference type="GO" id="GO:0005886">
    <property type="term" value="C:plasma membrane"/>
    <property type="evidence" value="ECO:0007669"/>
    <property type="project" value="InterPro"/>
</dbReference>
<evidence type="ECO:0000256" key="4">
    <source>
        <dbReference type="ARBA" id="ARBA00022989"/>
    </source>
</evidence>
<feature type="transmembrane region" description="Helical" evidence="6">
    <location>
        <begin position="294"/>
        <end position="311"/>
    </location>
</feature>
<evidence type="ECO:0000256" key="5">
    <source>
        <dbReference type="ARBA" id="ARBA00023136"/>
    </source>
</evidence>
<organism evidence="8 9">
    <name type="scientific">Latimeria chalumnae</name>
    <name type="common">Coelacanth</name>
    <dbReference type="NCBI Taxonomy" id="7897"/>
    <lineage>
        <taxon>Eukaryota</taxon>
        <taxon>Metazoa</taxon>
        <taxon>Chordata</taxon>
        <taxon>Craniata</taxon>
        <taxon>Vertebrata</taxon>
        <taxon>Euteleostomi</taxon>
        <taxon>Coelacanthiformes</taxon>
        <taxon>Coelacanthidae</taxon>
        <taxon>Latimeria</taxon>
    </lineage>
</organism>
<evidence type="ECO:0000313" key="8">
    <source>
        <dbReference type="Ensembl" id="ENSLACP00000018089.1"/>
    </source>
</evidence>
<evidence type="ECO:0000259" key="7">
    <source>
        <dbReference type="Pfam" id="PF07810"/>
    </source>
</evidence>
<feature type="transmembrane region" description="Helical" evidence="6">
    <location>
        <begin position="55"/>
        <end position="77"/>
    </location>
</feature>
<keyword evidence="5 6" id="KW-0472">Membrane</keyword>
<protein>
    <recommendedName>
        <fullName evidence="6">Transmembrane channel-like protein</fullName>
    </recommendedName>
</protein>
<keyword evidence="3 6" id="KW-0812">Transmembrane</keyword>
<dbReference type="Ensembl" id="ENSLACT00000018220.1">
    <property type="protein sequence ID" value="ENSLACP00000018089.1"/>
    <property type="gene ID" value="ENSLACG00000015937.1"/>
</dbReference>
<dbReference type="InterPro" id="IPR012496">
    <property type="entry name" value="TMC_dom"/>
</dbReference>
<dbReference type="InParanoid" id="H3B868"/>
<dbReference type="EMBL" id="AFYH01016949">
    <property type="status" value="NOT_ANNOTATED_CDS"/>
    <property type="molecule type" value="Genomic_DNA"/>
</dbReference>
<comment type="similarity">
    <text evidence="2 6">Belongs to the TMC family.</text>
</comment>
<feature type="transmembrane region" description="Helical" evidence="6">
    <location>
        <begin position="149"/>
        <end position="173"/>
    </location>
</feature>
<dbReference type="AlphaFoldDB" id="H3B868"/>
<reference evidence="8" key="2">
    <citation type="submission" date="2025-08" db="UniProtKB">
        <authorList>
            <consortium name="Ensembl"/>
        </authorList>
    </citation>
    <scope>IDENTIFICATION</scope>
</reference>
<gene>
    <name evidence="8" type="primary">TMC8</name>
</gene>
<dbReference type="EMBL" id="AFYH01016950">
    <property type="status" value="NOT_ANNOTATED_CDS"/>
    <property type="molecule type" value="Genomic_DNA"/>
</dbReference>
<evidence type="ECO:0000256" key="2">
    <source>
        <dbReference type="ARBA" id="ARBA00006510"/>
    </source>
</evidence>
<evidence type="ECO:0000256" key="6">
    <source>
        <dbReference type="RuleBase" id="RU310713"/>
    </source>
</evidence>
<feature type="domain" description="TMC" evidence="7">
    <location>
        <begin position="378"/>
        <end position="488"/>
    </location>
</feature>
<dbReference type="PANTHER" id="PTHR23302">
    <property type="entry name" value="TRANSMEMBRANE CHANNEL-RELATED"/>
    <property type="match status" value="1"/>
</dbReference>
<sequence>MRTVTIWSSWQQSQQKTWKRFGEGIMNAVSFLELWKRSLLEIEGKFGKGIQSYFTFLRSLVVFNLIALALIVGFVLVPSTIVSWRGITGNSTDNLTYYDNCGKCLIFNKTSSDDGILYSNSLSLLSGSGFMENTTFFYGFYNLNQLNGFWYNIPLAYLLSVLCYFLLCLIWVVKRLVGALMHKRMQNRHYKTSFSIKVFAGWDFCILEPTATSHKQHNISYNLRLDLERECRLIRKLGLTLKDKLSIYFVRLLINLVILSLLTGAFFCIFQATQTSHYIGQKAVSESMTFLKEFVIQYLPSIVIKVIDFILPEIFQILVKFEGYSPTTQMNITLMRIVFLKLASLGMFFFSLWQQITCSGNQNHHDCKSCGYNQAYKCWETRIGQEMYRLMVFDFISCIVITFLIQLPRKLLVTRYSWKILKLIKQERFLISFNVLDIIYGQTVIWIGIFYSPLLPLLNTIKFFIFFYIKKFSLYHNCRVEKRIIRVSSTNVFFQFVLLLGLILALASLTINIALIPPSRTCGPFQKYSSVWEVVTRGISTLPPTASSVLKYMGSKAFAFPLLIALCLLLTHYVSLMHANKKAIEQLKHNLVMLSGDKQFLVRQIDLLSKEPSP</sequence>
<accession>H3B868</accession>
<proteinExistence type="inferred from homology"/>
<dbReference type="GeneTree" id="ENSGT01050000244894"/>
<comment type="subcellular location">
    <subcellularLocation>
        <location evidence="1 6">Membrane</location>
        <topology evidence="1 6">Multi-pass membrane protein</topology>
    </subcellularLocation>
</comment>
<evidence type="ECO:0000256" key="3">
    <source>
        <dbReference type="ARBA" id="ARBA00022692"/>
    </source>
</evidence>
<dbReference type="HOGENOM" id="CLU_013958_1_0_1"/>
<feature type="transmembrane region" description="Helical" evidence="6">
    <location>
        <begin position="252"/>
        <end position="274"/>
    </location>
</feature>
<evidence type="ECO:0000313" key="9">
    <source>
        <dbReference type="Proteomes" id="UP000008672"/>
    </source>
</evidence>
<feature type="transmembrane region" description="Helical" evidence="6">
    <location>
        <begin position="457"/>
        <end position="475"/>
    </location>
</feature>
<dbReference type="InterPro" id="IPR038900">
    <property type="entry name" value="TMC"/>
</dbReference>
<feature type="transmembrane region" description="Helical" evidence="6">
    <location>
        <begin position="332"/>
        <end position="353"/>
    </location>
</feature>
<feature type="transmembrane region" description="Helical" evidence="6">
    <location>
        <begin position="557"/>
        <end position="576"/>
    </location>
</feature>
<reference evidence="9" key="1">
    <citation type="submission" date="2011-08" db="EMBL/GenBank/DDBJ databases">
        <title>The draft genome of Latimeria chalumnae.</title>
        <authorList>
            <person name="Di Palma F."/>
            <person name="Alfoldi J."/>
            <person name="Johnson J."/>
            <person name="Berlin A."/>
            <person name="Gnerre S."/>
            <person name="Jaffe D."/>
            <person name="MacCallum I."/>
            <person name="Young S."/>
            <person name="Walker B.J."/>
            <person name="Lander E."/>
            <person name="Lindblad-Toh K."/>
        </authorList>
    </citation>
    <scope>NUCLEOTIDE SEQUENCE [LARGE SCALE GENOMIC DNA]</scope>
    <source>
        <strain evidence="9">Wild caught</strain>
    </source>
</reference>
<dbReference type="Proteomes" id="UP000008672">
    <property type="component" value="Unassembled WGS sequence"/>
</dbReference>
<keyword evidence="4 6" id="KW-1133">Transmembrane helix</keyword>
<name>H3B868_LATCH</name>
<feature type="transmembrane region" description="Helical" evidence="6">
    <location>
        <begin position="496"/>
        <end position="516"/>
    </location>
</feature>
<reference evidence="8" key="3">
    <citation type="submission" date="2025-09" db="UniProtKB">
        <authorList>
            <consortium name="Ensembl"/>
        </authorList>
    </citation>
    <scope>IDENTIFICATION</scope>
</reference>